<protein>
    <recommendedName>
        <fullName evidence="5">F-box domain-containing protein</fullName>
    </recommendedName>
</protein>
<dbReference type="AlphaFoldDB" id="C5MIX6"/>
<dbReference type="EMBL" id="GG692405">
    <property type="protein sequence ID" value="EER30235.1"/>
    <property type="molecule type" value="Genomic_DNA"/>
</dbReference>
<dbReference type="HOGENOM" id="CLU_021918_1_0_1"/>
<name>C5MIX6_CANTT</name>
<sequence length="734" mass="84412">MEKLLELPNELVEMIFSFIPREALKFLTTVPFLANYANRSIFSSVVIDPDVKYTRPTEVFVDDYIPVIISPKELVAIAKSYGFFPKKIKFEEPYDALTLANQCPQYLKSAKIHLQIWGFDQEKKLERFIEEFKLNPFIVDTISNAPGNFGELDYDNPVLWELIKNVTSFIDTDKCYEVFNNIKSLTSLSIYCTMKTENVRLFPRQLKKLTCFCEGSNEQLPKFDNLLNLESLFFTYRISLVVNCFPKIDISSLSKLHTLELYQSIEKDCETNLPTWVLPASLKFLHINPLQSLRKSWNEICPNLVKFYIRSVGRDWDNLSFSQVSKKEVFDIINTQRLIHLEMPTSLISDYGKRSKLIKRFQSSHPNRNLFSLPSSLETLILYPGYKSPSMHAFLDFESNRLKRLKEIQLLGVHDLNYLGTIPSSVVRAKLESVGINELLPFSFAINLVQLSLSDLMIGKAFSMSFPDSLKRLILTTSGIEKANIGASGLEYLNLERNDFRTLNDETLIIPQGLKELDLSNNKIDGVAMNLPPKLSVLKLNKNKIKFIKQVPMHLKTLECRDNELGSVLTKSNLPDSLTRLDFSANKIDDNWISTINLIELTGLKNLFLARNKLTVFDPSCLSDSLVELNLSKNRIASLTNSFQKLKNLNSINLSLNKLQGYFSNKRENKEDVFGENIRTIDVICNRLTRHDIIGLFTEISKKDKFERLDVEEELIPPLLKEADSRQRKMRRLD</sequence>
<gene>
    <name evidence="3" type="ORF">CTRG_06019</name>
</gene>
<keyword evidence="4" id="KW-1185">Reference proteome</keyword>
<proteinExistence type="predicted"/>
<dbReference type="Proteomes" id="UP000002037">
    <property type="component" value="Unassembled WGS sequence"/>
</dbReference>
<dbReference type="Pfam" id="PF13855">
    <property type="entry name" value="LRR_8"/>
    <property type="match status" value="1"/>
</dbReference>
<keyword evidence="2" id="KW-0677">Repeat</keyword>
<evidence type="ECO:0000313" key="3">
    <source>
        <dbReference type="EMBL" id="EER30235.1"/>
    </source>
</evidence>
<evidence type="ECO:0000256" key="2">
    <source>
        <dbReference type="ARBA" id="ARBA00022737"/>
    </source>
</evidence>
<evidence type="ECO:0008006" key="5">
    <source>
        <dbReference type="Google" id="ProtNLM"/>
    </source>
</evidence>
<dbReference type="KEGG" id="ctp:CTRG_06019"/>
<evidence type="ECO:0000256" key="1">
    <source>
        <dbReference type="ARBA" id="ARBA00022614"/>
    </source>
</evidence>
<reference evidence="3 4" key="1">
    <citation type="journal article" date="2009" name="Nature">
        <title>Evolution of pathogenicity and sexual reproduction in eight Candida genomes.</title>
        <authorList>
            <person name="Butler G."/>
            <person name="Rasmussen M.D."/>
            <person name="Lin M.F."/>
            <person name="Santos M.A."/>
            <person name="Sakthikumar S."/>
            <person name="Munro C.A."/>
            <person name="Rheinbay E."/>
            <person name="Grabherr M."/>
            <person name="Forche A."/>
            <person name="Reedy J.L."/>
            <person name="Agrafioti I."/>
            <person name="Arnaud M.B."/>
            <person name="Bates S."/>
            <person name="Brown A.J."/>
            <person name="Brunke S."/>
            <person name="Costanzo M.C."/>
            <person name="Fitzpatrick D.A."/>
            <person name="de Groot P.W."/>
            <person name="Harris D."/>
            <person name="Hoyer L.L."/>
            <person name="Hube B."/>
            <person name="Klis F.M."/>
            <person name="Kodira C."/>
            <person name="Lennard N."/>
            <person name="Logue M.E."/>
            <person name="Martin R."/>
            <person name="Neiman A.M."/>
            <person name="Nikolaou E."/>
            <person name="Quail M.A."/>
            <person name="Quinn J."/>
            <person name="Santos M.C."/>
            <person name="Schmitzberger F.F."/>
            <person name="Sherlock G."/>
            <person name="Shah P."/>
            <person name="Silverstein K.A."/>
            <person name="Skrzypek M.S."/>
            <person name="Soll D."/>
            <person name="Staggs R."/>
            <person name="Stansfield I."/>
            <person name="Stumpf M.P."/>
            <person name="Sudbery P.E."/>
            <person name="Srikantha T."/>
            <person name="Zeng Q."/>
            <person name="Berman J."/>
            <person name="Berriman M."/>
            <person name="Heitman J."/>
            <person name="Gow N.A."/>
            <person name="Lorenz M.C."/>
            <person name="Birren B.W."/>
            <person name="Kellis M."/>
            <person name="Cuomo C.A."/>
        </authorList>
    </citation>
    <scope>NUCLEOTIDE SEQUENCE [LARGE SCALE GENOMIC DNA]</scope>
    <source>
        <strain evidence="4">ATCC MYA-3404 / T1</strain>
    </source>
</reference>
<accession>C5MIX6</accession>
<organism evidence="3 4">
    <name type="scientific">Candida tropicalis (strain ATCC MYA-3404 / T1)</name>
    <name type="common">Yeast</name>
    <dbReference type="NCBI Taxonomy" id="294747"/>
    <lineage>
        <taxon>Eukaryota</taxon>
        <taxon>Fungi</taxon>
        <taxon>Dikarya</taxon>
        <taxon>Ascomycota</taxon>
        <taxon>Saccharomycotina</taxon>
        <taxon>Pichiomycetes</taxon>
        <taxon>Debaryomycetaceae</taxon>
        <taxon>Candida/Lodderomyces clade</taxon>
        <taxon>Candida</taxon>
    </lineage>
</organism>
<dbReference type="OrthoDB" id="676979at2759"/>
<dbReference type="GeneID" id="8298590"/>
<dbReference type="PANTHER" id="PTHR45712:SF22">
    <property type="entry name" value="INSULIN-LIKE GROWTH FACTOR-BINDING PROTEIN COMPLEX ACID LABILE SUBUNIT"/>
    <property type="match status" value="1"/>
</dbReference>
<keyword evidence="1" id="KW-0433">Leucine-rich repeat</keyword>
<dbReference type="InterPro" id="IPR001611">
    <property type="entry name" value="Leu-rich_rpt"/>
</dbReference>
<dbReference type="InterPro" id="IPR032675">
    <property type="entry name" value="LRR_dom_sf"/>
</dbReference>
<dbReference type="VEuPathDB" id="FungiDB:CTRG_06019"/>
<dbReference type="PRINTS" id="PR00019">
    <property type="entry name" value="LEURICHRPT"/>
</dbReference>
<dbReference type="RefSeq" id="XP_002546541.1">
    <property type="nucleotide sequence ID" value="XM_002546495.1"/>
</dbReference>
<dbReference type="SUPFAM" id="SSF52058">
    <property type="entry name" value="L domain-like"/>
    <property type="match status" value="1"/>
</dbReference>
<dbReference type="PANTHER" id="PTHR45712">
    <property type="entry name" value="AGAP008170-PA"/>
    <property type="match status" value="1"/>
</dbReference>
<dbReference type="Gene3D" id="3.80.10.10">
    <property type="entry name" value="Ribonuclease Inhibitor"/>
    <property type="match status" value="2"/>
</dbReference>
<dbReference type="eggNOG" id="KOG4641">
    <property type="taxonomic scope" value="Eukaryota"/>
</dbReference>
<dbReference type="PROSITE" id="PS51450">
    <property type="entry name" value="LRR"/>
    <property type="match status" value="1"/>
</dbReference>
<dbReference type="InterPro" id="IPR050333">
    <property type="entry name" value="SLRP"/>
</dbReference>
<evidence type="ECO:0000313" key="4">
    <source>
        <dbReference type="Proteomes" id="UP000002037"/>
    </source>
</evidence>